<protein>
    <submittedName>
        <fullName evidence="2">LuxR C-terminal-related transcriptional regulator</fullName>
    </submittedName>
</protein>
<gene>
    <name evidence="2" type="ORF">ACFFTR_40520</name>
</gene>
<dbReference type="InterPro" id="IPR016032">
    <property type="entry name" value="Sig_transdc_resp-reg_C-effctor"/>
</dbReference>
<dbReference type="PANTHER" id="PTHR34293">
    <property type="entry name" value="HTH-TYPE TRANSCRIPTIONAL REGULATOR TRMBL2"/>
    <property type="match status" value="1"/>
</dbReference>
<accession>A0ABV5MKL0</accession>
<reference evidence="2 3" key="1">
    <citation type="submission" date="2024-09" db="EMBL/GenBank/DDBJ databases">
        <authorList>
            <person name="Sun Q."/>
            <person name="Mori K."/>
        </authorList>
    </citation>
    <scope>NUCLEOTIDE SEQUENCE [LARGE SCALE GENOMIC DNA]</scope>
    <source>
        <strain evidence="2 3">JCM 3307</strain>
    </source>
</reference>
<evidence type="ECO:0000313" key="2">
    <source>
        <dbReference type="EMBL" id="MFB9449400.1"/>
    </source>
</evidence>
<evidence type="ECO:0000313" key="3">
    <source>
        <dbReference type="Proteomes" id="UP001589608"/>
    </source>
</evidence>
<dbReference type="PANTHER" id="PTHR34293:SF1">
    <property type="entry name" value="HTH-TYPE TRANSCRIPTIONAL REGULATOR TRMBL2"/>
    <property type="match status" value="1"/>
</dbReference>
<dbReference type="Gene3D" id="1.10.10.10">
    <property type="entry name" value="Winged helix-like DNA-binding domain superfamily/Winged helix DNA-binding domain"/>
    <property type="match status" value="1"/>
</dbReference>
<comment type="caution">
    <text evidence="2">The sequence shown here is derived from an EMBL/GenBank/DDBJ whole genome shotgun (WGS) entry which is preliminary data.</text>
</comment>
<dbReference type="InterPro" id="IPR000792">
    <property type="entry name" value="Tscrpt_reg_LuxR_C"/>
</dbReference>
<sequence length="340" mass="36674">MADSVRDGAPDEAIIDGAVIDDHVAAAYNLLLEQPGLDLQQFAERLSCTEAAVRAILNRLTDLALLNHTQSEHGGLVAVSPLAAMQSLLAREQAALNQRQEFLQQSADTFSSILSAYGGMTGRGDSDRLAQQLTDLPTVRLRLQELAMSAKEEVLSFSPGPRNPSATRAASRPLDLSALSRGVRMKTIYLDTIAFDPEGLKYAQEMVKAGAEIRTCAALPMRMIVIDSTTAVLPRSPDNDTDGAVIIRQESMVAALVALFESHWNQGRALPEPDAEPTGWNASERAVLRLLATGAKDDAVARQLGTSVRTVRRTIGVMMTRAGASSRFTFGVYAALQDWL</sequence>
<dbReference type="Proteomes" id="UP001589608">
    <property type="component" value="Unassembled WGS sequence"/>
</dbReference>
<organism evidence="2 3">
    <name type="scientific">Dactylosporangium vinaceum</name>
    <dbReference type="NCBI Taxonomy" id="53362"/>
    <lineage>
        <taxon>Bacteria</taxon>
        <taxon>Bacillati</taxon>
        <taxon>Actinomycetota</taxon>
        <taxon>Actinomycetes</taxon>
        <taxon>Micromonosporales</taxon>
        <taxon>Micromonosporaceae</taxon>
        <taxon>Dactylosporangium</taxon>
    </lineage>
</organism>
<name>A0ABV5MKL0_9ACTN</name>
<evidence type="ECO:0000259" key="1">
    <source>
        <dbReference type="SMART" id="SM00421"/>
    </source>
</evidence>
<feature type="domain" description="HTH luxR-type" evidence="1">
    <location>
        <begin position="282"/>
        <end position="334"/>
    </location>
</feature>
<dbReference type="SMART" id="SM00421">
    <property type="entry name" value="HTH_LUXR"/>
    <property type="match status" value="1"/>
</dbReference>
<dbReference type="SUPFAM" id="SSF46894">
    <property type="entry name" value="C-terminal effector domain of the bipartite response regulators"/>
    <property type="match status" value="1"/>
</dbReference>
<dbReference type="RefSeq" id="WP_223094308.1">
    <property type="nucleotide sequence ID" value="NZ_CP061913.1"/>
</dbReference>
<keyword evidence="3" id="KW-1185">Reference proteome</keyword>
<dbReference type="InterPro" id="IPR051797">
    <property type="entry name" value="TrmB-like"/>
</dbReference>
<dbReference type="SUPFAM" id="SSF56024">
    <property type="entry name" value="Phospholipase D/nuclease"/>
    <property type="match status" value="1"/>
</dbReference>
<dbReference type="EMBL" id="JBHMCA010000067">
    <property type="protein sequence ID" value="MFB9449400.1"/>
    <property type="molecule type" value="Genomic_DNA"/>
</dbReference>
<proteinExistence type="predicted"/>
<dbReference type="InterPro" id="IPR036388">
    <property type="entry name" value="WH-like_DNA-bd_sf"/>
</dbReference>